<accession>A0A7C9HVK9</accession>
<name>A0A7C9HVK9_9BACT</name>
<protein>
    <recommendedName>
        <fullName evidence="4">Outer membrane protein beta-barrel domain-containing protein</fullName>
    </recommendedName>
</protein>
<proteinExistence type="predicted"/>
<evidence type="ECO:0008006" key="4">
    <source>
        <dbReference type="Google" id="ProtNLM"/>
    </source>
</evidence>
<feature type="chain" id="PRO_5028935370" description="Outer membrane protein beta-barrel domain-containing protein" evidence="1">
    <location>
        <begin position="20"/>
        <end position="223"/>
    </location>
</feature>
<keyword evidence="1" id="KW-0732">Signal</keyword>
<reference evidence="2 3" key="1">
    <citation type="submission" date="2019-09" db="EMBL/GenBank/DDBJ databases">
        <title>Prevotella A2879 sp. nov., isolated from an abscess of a patient.</title>
        <authorList>
            <person name="Buhl M."/>
            <person name="Oberhettinger P."/>
        </authorList>
    </citation>
    <scope>NUCLEOTIDE SEQUENCE [LARGE SCALE GENOMIC DNA]</scope>
    <source>
        <strain evidence="2 3">A2879</strain>
    </source>
</reference>
<gene>
    <name evidence="2" type="ORF">F0475_11730</name>
</gene>
<keyword evidence="3" id="KW-1185">Reference proteome</keyword>
<organism evidence="2 3">
    <name type="scientific">Prevotella vespertina</name>
    <dbReference type="NCBI Taxonomy" id="2608404"/>
    <lineage>
        <taxon>Bacteria</taxon>
        <taxon>Pseudomonadati</taxon>
        <taxon>Bacteroidota</taxon>
        <taxon>Bacteroidia</taxon>
        <taxon>Bacteroidales</taxon>
        <taxon>Prevotellaceae</taxon>
        <taxon>Prevotella</taxon>
    </lineage>
</organism>
<sequence length="223" mass="25730">MKRRFLVLLLTGIALSLNAQQPKHELIWSFGLGDEPHLKSVRNNYVKQFQLEDDASLFSSFQNISSSLNMEYIYHLNKRWAVGADISYTEAAAKGAHRPLTEEEKDNPFRLIFEGLFYSIFPNDELKLSSKAWTVMPEVHYTWLGNRNFTLYSKVGMGISYYQLRSKSSNFPNIKENKMRLAYQLSPVGIELGRHRLRFTSELGYGLQGIWNIGLAYYIGKSN</sequence>
<evidence type="ECO:0000313" key="3">
    <source>
        <dbReference type="Proteomes" id="UP000482295"/>
    </source>
</evidence>
<comment type="caution">
    <text evidence="2">The sequence shown here is derived from an EMBL/GenBank/DDBJ whole genome shotgun (WGS) entry which is preliminary data.</text>
</comment>
<dbReference type="InterPro" id="IPR011250">
    <property type="entry name" value="OMP/PagP_B-barrel"/>
</dbReference>
<evidence type="ECO:0000313" key="2">
    <source>
        <dbReference type="EMBL" id="MUL28942.1"/>
    </source>
</evidence>
<feature type="signal peptide" evidence="1">
    <location>
        <begin position="1"/>
        <end position="19"/>
    </location>
</feature>
<dbReference type="RefSeq" id="WP_155716746.1">
    <property type="nucleotide sequence ID" value="NZ_VVIQ01000018.1"/>
</dbReference>
<evidence type="ECO:0000256" key="1">
    <source>
        <dbReference type="SAM" id="SignalP"/>
    </source>
</evidence>
<dbReference type="AlphaFoldDB" id="A0A7C9HVK9"/>
<dbReference type="EMBL" id="VVIQ01000018">
    <property type="protein sequence ID" value="MUL28942.1"/>
    <property type="molecule type" value="Genomic_DNA"/>
</dbReference>
<dbReference type="Proteomes" id="UP000482295">
    <property type="component" value="Unassembled WGS sequence"/>
</dbReference>
<dbReference type="SUPFAM" id="SSF56925">
    <property type="entry name" value="OMPA-like"/>
    <property type="match status" value="1"/>
</dbReference>
<dbReference type="Gene3D" id="2.40.160.20">
    <property type="match status" value="1"/>
</dbReference>